<dbReference type="PANTHER" id="PTHR13465:SF2">
    <property type="entry name" value="PHAGOSOME ASSEMBLY FACTOR 1"/>
    <property type="match status" value="1"/>
</dbReference>
<evidence type="ECO:0000256" key="1">
    <source>
        <dbReference type="ARBA" id="ARBA00024339"/>
    </source>
</evidence>
<dbReference type="PANTHER" id="PTHR13465">
    <property type="entry name" value="UPF0183 PROTEIN"/>
    <property type="match status" value="1"/>
</dbReference>
<dbReference type="InterPro" id="IPR005373">
    <property type="entry name" value="PHAF1"/>
</dbReference>
<dbReference type="Proteomes" id="UP000095282">
    <property type="component" value="Unplaced"/>
</dbReference>
<dbReference type="GO" id="GO:0043001">
    <property type="term" value="P:Golgi to plasma membrane protein transport"/>
    <property type="evidence" value="ECO:0007669"/>
    <property type="project" value="TreeGrafter"/>
</dbReference>
<reference evidence="3" key="1">
    <citation type="submission" date="2016-11" db="UniProtKB">
        <authorList>
            <consortium name="WormBaseParasite"/>
        </authorList>
    </citation>
    <scope>IDENTIFICATION</scope>
</reference>
<accession>A0A1I7UL28</accession>
<dbReference type="WBParaSite" id="Csp11.Scaffold630.g17022.t1">
    <property type="protein sequence ID" value="Csp11.Scaffold630.g17022.t1"/>
    <property type="gene ID" value="Csp11.Scaffold630.g17022"/>
</dbReference>
<name>A0A1I7UL28_9PELO</name>
<evidence type="ECO:0000313" key="2">
    <source>
        <dbReference type="Proteomes" id="UP000095282"/>
    </source>
</evidence>
<dbReference type="STRING" id="1561998.A0A1I7UL28"/>
<dbReference type="GO" id="GO:0005802">
    <property type="term" value="C:trans-Golgi network"/>
    <property type="evidence" value="ECO:0007669"/>
    <property type="project" value="TreeGrafter"/>
</dbReference>
<sequence>MNGKQQVTKKASTEDDLSFTHFKVVPDVGLKNSQLEFVLGMPINQCISMMQQHPRMLTKVELKYSKKDPCYRDIIIYIGSTGIKLYFDGLSQLIKLIEVDNLSMITLTYNDTIFSDPANMATLDRVNEFFGSTHPGSYDDKHNIYVQSWPGLSFCFPTAAGENSNLEVRPGFGGNLRSLKYDANAQPKLTKMSIYRGQNPSEPEPVDTPFSCYCGQNRTRKVAAIWENGNIVGIDIVFDTQSGRLVDGEYDVSTYNRQIYFGDSVSDVQSILGAPTKVFYKSDDKMKIHRGLHKETLYGPPNFFFNYFVMGIDILFDFVSKRVVKFVLHTNAPGHCDFGMYSRCNFSIFLNDKQNEIRTDSKFDEFSHAFMDDSNTPRPVVLSRQEQQPFGSTFCYGTKQVIVEVMENSYLSSVTIYDGSKEK</sequence>
<comment type="similarity">
    <text evidence="1">Belongs to the PHAF1 family.</text>
</comment>
<dbReference type="eggNOG" id="KOG2819">
    <property type="taxonomic scope" value="Eukaryota"/>
</dbReference>
<dbReference type="InterPro" id="IPR039156">
    <property type="entry name" value="PHAF1/BROMI"/>
</dbReference>
<evidence type="ECO:0000313" key="3">
    <source>
        <dbReference type="WBParaSite" id="Csp11.Scaffold630.g17022.t1"/>
    </source>
</evidence>
<dbReference type="Pfam" id="PF03676">
    <property type="entry name" value="PHAF1"/>
    <property type="match status" value="1"/>
</dbReference>
<protein>
    <submittedName>
        <fullName evidence="3">Uncharacterized protein</fullName>
    </submittedName>
</protein>
<proteinExistence type="inferred from homology"/>
<keyword evidence="2" id="KW-1185">Reference proteome</keyword>
<dbReference type="AlphaFoldDB" id="A0A1I7UL28"/>
<organism evidence="2 3">
    <name type="scientific">Caenorhabditis tropicalis</name>
    <dbReference type="NCBI Taxonomy" id="1561998"/>
    <lineage>
        <taxon>Eukaryota</taxon>
        <taxon>Metazoa</taxon>
        <taxon>Ecdysozoa</taxon>
        <taxon>Nematoda</taxon>
        <taxon>Chromadorea</taxon>
        <taxon>Rhabditida</taxon>
        <taxon>Rhabditina</taxon>
        <taxon>Rhabditomorpha</taxon>
        <taxon>Rhabditoidea</taxon>
        <taxon>Rhabditidae</taxon>
        <taxon>Peloderinae</taxon>
        <taxon>Caenorhabditis</taxon>
    </lineage>
</organism>